<organism evidence="2 3">
    <name type="scientific">Heterostelium pallidum (strain ATCC 26659 / Pp 5 / PN500)</name>
    <name type="common">Cellular slime mold</name>
    <name type="synonym">Polysphondylium pallidum</name>
    <dbReference type="NCBI Taxonomy" id="670386"/>
    <lineage>
        <taxon>Eukaryota</taxon>
        <taxon>Amoebozoa</taxon>
        <taxon>Evosea</taxon>
        <taxon>Eumycetozoa</taxon>
        <taxon>Dictyostelia</taxon>
        <taxon>Acytosteliales</taxon>
        <taxon>Acytosteliaceae</taxon>
        <taxon>Heterostelium</taxon>
    </lineage>
</organism>
<dbReference type="EMBL" id="ADBJ01000027">
    <property type="protein sequence ID" value="EFA80948.1"/>
    <property type="molecule type" value="Genomic_DNA"/>
</dbReference>
<accession>D3BCF8</accession>
<proteinExistence type="predicted"/>
<feature type="compositionally biased region" description="Polar residues" evidence="1">
    <location>
        <begin position="291"/>
        <end position="309"/>
    </location>
</feature>
<feature type="compositionally biased region" description="Low complexity" evidence="1">
    <location>
        <begin position="198"/>
        <end position="208"/>
    </location>
</feature>
<evidence type="ECO:0000313" key="2">
    <source>
        <dbReference type="EMBL" id="EFA80948.1"/>
    </source>
</evidence>
<dbReference type="GeneID" id="31361666"/>
<evidence type="ECO:0000313" key="3">
    <source>
        <dbReference type="Proteomes" id="UP000001396"/>
    </source>
</evidence>
<reference evidence="2 3" key="1">
    <citation type="journal article" date="2011" name="Genome Res.">
        <title>Phylogeny-wide analysis of social amoeba genomes highlights ancient origins for complex intercellular communication.</title>
        <authorList>
            <person name="Heidel A.J."/>
            <person name="Lawal H.M."/>
            <person name="Felder M."/>
            <person name="Schilde C."/>
            <person name="Helps N.R."/>
            <person name="Tunggal B."/>
            <person name="Rivero F."/>
            <person name="John U."/>
            <person name="Schleicher M."/>
            <person name="Eichinger L."/>
            <person name="Platzer M."/>
            <person name="Noegel A.A."/>
            <person name="Schaap P."/>
            <person name="Gloeckner G."/>
        </authorList>
    </citation>
    <scope>NUCLEOTIDE SEQUENCE [LARGE SCALE GENOMIC DNA]</scope>
    <source>
        <strain evidence="3">ATCC 26659 / Pp 5 / PN500</strain>
    </source>
</reference>
<dbReference type="RefSeq" id="XP_020433066.1">
    <property type="nucleotide sequence ID" value="XM_020577046.1"/>
</dbReference>
<evidence type="ECO:0000256" key="1">
    <source>
        <dbReference type="SAM" id="MobiDB-lite"/>
    </source>
</evidence>
<gene>
    <name evidence="2" type="ORF">PPL_06183</name>
</gene>
<sequence length="309" mass="35072">MKILVYIDDSPASFSAFYKAMEIVQPEDWIILVGKAHYGRGIGHLSSESMRFFSRVMDKRKIRHLYFLEYGKTKDTLRSKIGQFRIDLALINPYNSKTKKLYDFLNNQKIKTISVSEYTPSDQSLIPRPIDKHAPIPGEGYRKTMMAESGSAIPIHVPSLTNSGEYLQSGEVQQHESKASLPLMASKSAYELSDPSRRSQVSVSSSSSNKIEPPMHKRPLSQSTSGYHISNDPEIENQPTEYNYRQTMPAKHSQSYVYPNLHNSSSMIHTNEQQQQPAIYPADQFYKPPTKKNQTVTFASSPQQTIISK</sequence>
<feature type="region of interest" description="Disordered" evidence="1">
    <location>
        <begin position="269"/>
        <end position="309"/>
    </location>
</feature>
<dbReference type="FunCoup" id="D3BCF8">
    <property type="interactions" value="805"/>
</dbReference>
<comment type="caution">
    <text evidence="2">The sequence shown here is derived from an EMBL/GenBank/DDBJ whole genome shotgun (WGS) entry which is preliminary data.</text>
</comment>
<name>D3BCF8_HETP5</name>
<keyword evidence="3" id="KW-1185">Reference proteome</keyword>
<feature type="region of interest" description="Disordered" evidence="1">
    <location>
        <begin position="190"/>
        <end position="237"/>
    </location>
</feature>
<protein>
    <submittedName>
        <fullName evidence="2">Uncharacterized protein</fullName>
    </submittedName>
</protein>
<dbReference type="Proteomes" id="UP000001396">
    <property type="component" value="Unassembled WGS sequence"/>
</dbReference>
<dbReference type="AlphaFoldDB" id="D3BCF8"/>
<dbReference type="InParanoid" id="D3BCF8"/>